<dbReference type="PANTHER" id="PTHR33130:SF87">
    <property type="entry name" value="DUF1639 FAMILY PROTEIN"/>
    <property type="match status" value="1"/>
</dbReference>
<feature type="compositionally biased region" description="Basic residues" evidence="1">
    <location>
        <begin position="127"/>
        <end position="141"/>
    </location>
</feature>
<feature type="region of interest" description="Disordered" evidence="1">
    <location>
        <begin position="36"/>
        <end position="88"/>
    </location>
</feature>
<organism evidence="2 3">
    <name type="scientific">Lupinus luteus</name>
    <name type="common">European yellow lupine</name>
    <dbReference type="NCBI Taxonomy" id="3873"/>
    <lineage>
        <taxon>Eukaryota</taxon>
        <taxon>Viridiplantae</taxon>
        <taxon>Streptophyta</taxon>
        <taxon>Embryophyta</taxon>
        <taxon>Tracheophyta</taxon>
        <taxon>Spermatophyta</taxon>
        <taxon>Magnoliopsida</taxon>
        <taxon>eudicotyledons</taxon>
        <taxon>Gunneridae</taxon>
        <taxon>Pentapetalae</taxon>
        <taxon>rosids</taxon>
        <taxon>fabids</taxon>
        <taxon>Fabales</taxon>
        <taxon>Fabaceae</taxon>
        <taxon>Papilionoideae</taxon>
        <taxon>50 kb inversion clade</taxon>
        <taxon>genistoids sensu lato</taxon>
        <taxon>core genistoids</taxon>
        <taxon>Genisteae</taxon>
        <taxon>Lupinus</taxon>
    </lineage>
</organism>
<sequence length="206" mass="23770">MSMGSERSKSLHNFNLPSLKWGSQKFLKCVNVTFENHHSQPSSSIDPRPSRIKSKSNQPHVKKIQPFPTKKLKVSKFEDEGGTVNARPWNLRTRRAACKAPQSKTPHEEKRNFFDVGIASSLVKDDKKKKKKMKKKKKNKTKRAEFKVSLSKEEVEHDFMALVGTKPPRRPKKRPRIVQKQLDTLFPGLWLTEVTAESYKVPDVHE</sequence>
<protein>
    <recommendedName>
        <fullName evidence="4">DUF1639 family protein</fullName>
    </recommendedName>
</protein>
<name>A0AAV1YEU2_LUPLU</name>
<proteinExistence type="predicted"/>
<comment type="caution">
    <text evidence="2">The sequence shown here is derived from an EMBL/GenBank/DDBJ whole genome shotgun (WGS) entry which is preliminary data.</text>
</comment>
<feature type="region of interest" description="Disordered" evidence="1">
    <location>
        <begin position="124"/>
        <end position="145"/>
    </location>
</feature>
<gene>
    <name evidence="2" type="ORF">LLUT_LOCUS33612</name>
</gene>
<evidence type="ECO:0000256" key="1">
    <source>
        <dbReference type="SAM" id="MobiDB-lite"/>
    </source>
</evidence>
<dbReference type="Pfam" id="PF07797">
    <property type="entry name" value="DUF1639"/>
    <property type="match status" value="1"/>
</dbReference>
<keyword evidence="3" id="KW-1185">Reference proteome</keyword>
<evidence type="ECO:0008006" key="4">
    <source>
        <dbReference type="Google" id="ProtNLM"/>
    </source>
</evidence>
<dbReference type="InterPro" id="IPR012438">
    <property type="entry name" value="DUF1639"/>
</dbReference>
<dbReference type="PANTHER" id="PTHR33130">
    <property type="entry name" value="PUTATIVE (DUF1639)-RELATED"/>
    <property type="match status" value="1"/>
</dbReference>
<evidence type="ECO:0000313" key="2">
    <source>
        <dbReference type="EMBL" id="CAL0332552.1"/>
    </source>
</evidence>
<dbReference type="EMBL" id="CAXHTB010000024">
    <property type="protein sequence ID" value="CAL0332552.1"/>
    <property type="molecule type" value="Genomic_DNA"/>
</dbReference>
<reference evidence="2 3" key="1">
    <citation type="submission" date="2024-03" db="EMBL/GenBank/DDBJ databases">
        <authorList>
            <person name="Martinez-Hernandez J."/>
        </authorList>
    </citation>
    <scope>NUCLEOTIDE SEQUENCE [LARGE SCALE GENOMIC DNA]</scope>
</reference>
<accession>A0AAV1YEU2</accession>
<dbReference type="AlphaFoldDB" id="A0AAV1YEU2"/>
<evidence type="ECO:0000313" key="3">
    <source>
        <dbReference type="Proteomes" id="UP001497480"/>
    </source>
</evidence>
<dbReference type="Proteomes" id="UP001497480">
    <property type="component" value="Unassembled WGS sequence"/>
</dbReference>